<evidence type="ECO:0000313" key="2">
    <source>
        <dbReference type="EMBL" id="CDR42853.1"/>
    </source>
</evidence>
<accession>A0A061AZ57</accession>
<gene>
    <name evidence="2" type="ORF">RHTO0S_07e04808g</name>
</gene>
<feature type="compositionally biased region" description="Low complexity" evidence="1">
    <location>
        <begin position="68"/>
        <end position="91"/>
    </location>
</feature>
<organism evidence="2">
    <name type="scientific">Rhodotorula toruloides</name>
    <name type="common">Yeast</name>
    <name type="synonym">Rhodosporidium toruloides</name>
    <dbReference type="NCBI Taxonomy" id="5286"/>
    <lineage>
        <taxon>Eukaryota</taxon>
        <taxon>Fungi</taxon>
        <taxon>Dikarya</taxon>
        <taxon>Basidiomycota</taxon>
        <taxon>Pucciniomycotina</taxon>
        <taxon>Microbotryomycetes</taxon>
        <taxon>Sporidiobolales</taxon>
        <taxon>Sporidiobolaceae</taxon>
        <taxon>Rhodotorula</taxon>
    </lineage>
</organism>
<proteinExistence type="predicted"/>
<feature type="compositionally biased region" description="Low complexity" evidence="1">
    <location>
        <begin position="99"/>
        <end position="109"/>
    </location>
</feature>
<dbReference type="EMBL" id="LK052942">
    <property type="protein sequence ID" value="CDR42853.1"/>
    <property type="molecule type" value="Genomic_DNA"/>
</dbReference>
<sequence length="162" mass="17382">MPSSRQSSSSRIFVEEDPQDLLYFADDTSIETRCLMRKKDLLPCRACGVGAMGGHKSRRVSGARCKGSSANRHSRSSCSRASALQRPTSSPSRHKRPSRPMSPLTLPSPSLLLFPRLRKLSSKPASANLDLRSSRASALCASGNPSASPCLASTASSRPRVP</sequence>
<feature type="region of interest" description="Disordered" evidence="1">
    <location>
        <begin position="53"/>
        <end position="109"/>
    </location>
</feature>
<evidence type="ECO:0000256" key="1">
    <source>
        <dbReference type="SAM" id="MobiDB-lite"/>
    </source>
</evidence>
<feature type="compositionally biased region" description="Polar residues" evidence="1">
    <location>
        <begin position="143"/>
        <end position="162"/>
    </location>
</feature>
<feature type="region of interest" description="Disordered" evidence="1">
    <location>
        <begin position="138"/>
        <end position="162"/>
    </location>
</feature>
<name>A0A061AZ57_RHOTO</name>
<dbReference type="AlphaFoldDB" id="A0A061AZ57"/>
<protein>
    <submittedName>
        <fullName evidence="2">RHTO0S07e04808g1_1</fullName>
    </submittedName>
</protein>
<reference evidence="2" key="1">
    <citation type="journal article" date="2014" name="Genome Announc.">
        <title>Draft genome sequence of Rhodosporidium toruloides CECT1137, an oleaginous yeast of biotechnological interest.</title>
        <authorList>
            <person name="Morin N."/>
            <person name="Calcas X."/>
            <person name="Devillers H."/>
            <person name="Durrens P."/>
            <person name="Sherman D.J."/>
            <person name="Nicaud J.-M."/>
            <person name="Neuveglise C."/>
        </authorList>
    </citation>
    <scope>NUCLEOTIDE SEQUENCE</scope>
    <source>
        <strain evidence="2">CECT1137</strain>
    </source>
</reference>